<dbReference type="AlphaFoldDB" id="A0AAW1PGQ9"/>
<dbReference type="InterPro" id="IPR036514">
    <property type="entry name" value="SGNH_hydro_sf"/>
</dbReference>
<dbReference type="InterPro" id="IPR013830">
    <property type="entry name" value="SGNH_hydro"/>
</dbReference>
<name>A0AAW1PGQ9_9CHLO</name>
<gene>
    <name evidence="4" type="ORF">WJX72_000118</name>
</gene>
<evidence type="ECO:0000256" key="2">
    <source>
        <dbReference type="SAM" id="Phobius"/>
    </source>
</evidence>
<comment type="caution">
    <text evidence="4">The sequence shown here is derived from an EMBL/GenBank/DDBJ whole genome shotgun (WGS) entry which is preliminary data.</text>
</comment>
<evidence type="ECO:0000313" key="5">
    <source>
        <dbReference type="Proteomes" id="UP001489004"/>
    </source>
</evidence>
<dbReference type="SUPFAM" id="SSF52266">
    <property type="entry name" value="SGNH hydrolase"/>
    <property type="match status" value="1"/>
</dbReference>
<dbReference type="PANTHER" id="PTHR11852">
    <property type="entry name" value="PLATELET-ACTIVATING FACTOR ACETYLHYDROLASE"/>
    <property type="match status" value="1"/>
</dbReference>
<proteinExistence type="inferred from homology"/>
<dbReference type="Proteomes" id="UP001489004">
    <property type="component" value="Unassembled WGS sequence"/>
</dbReference>
<dbReference type="EMBL" id="JALJOR010000012">
    <property type="protein sequence ID" value="KAK9807469.1"/>
    <property type="molecule type" value="Genomic_DNA"/>
</dbReference>
<protein>
    <recommendedName>
        <fullName evidence="3">SGNH hydrolase-type esterase domain-containing protein</fullName>
    </recommendedName>
</protein>
<keyword evidence="2" id="KW-0472">Membrane</keyword>
<reference evidence="4 5" key="1">
    <citation type="journal article" date="2024" name="Nat. Commun.">
        <title>Phylogenomics reveals the evolutionary origins of lichenization in chlorophyte algae.</title>
        <authorList>
            <person name="Puginier C."/>
            <person name="Libourel C."/>
            <person name="Otte J."/>
            <person name="Skaloud P."/>
            <person name="Haon M."/>
            <person name="Grisel S."/>
            <person name="Petersen M."/>
            <person name="Berrin J.G."/>
            <person name="Delaux P.M."/>
            <person name="Dal Grande F."/>
            <person name="Keller J."/>
        </authorList>
    </citation>
    <scope>NUCLEOTIDE SEQUENCE [LARGE SCALE GENOMIC DNA]</scope>
    <source>
        <strain evidence="4 5">SAG 2043</strain>
    </source>
</reference>
<organism evidence="4 5">
    <name type="scientific">[Myrmecia] bisecta</name>
    <dbReference type="NCBI Taxonomy" id="41462"/>
    <lineage>
        <taxon>Eukaryota</taxon>
        <taxon>Viridiplantae</taxon>
        <taxon>Chlorophyta</taxon>
        <taxon>core chlorophytes</taxon>
        <taxon>Trebouxiophyceae</taxon>
        <taxon>Trebouxiales</taxon>
        <taxon>Trebouxiaceae</taxon>
        <taxon>Myrmecia</taxon>
    </lineage>
</organism>
<evidence type="ECO:0000259" key="3">
    <source>
        <dbReference type="Pfam" id="PF13472"/>
    </source>
</evidence>
<evidence type="ECO:0000313" key="4">
    <source>
        <dbReference type="EMBL" id="KAK9807469.1"/>
    </source>
</evidence>
<feature type="transmembrane region" description="Helical" evidence="2">
    <location>
        <begin position="15"/>
        <end position="34"/>
    </location>
</feature>
<accession>A0AAW1PGQ9</accession>
<keyword evidence="5" id="KW-1185">Reference proteome</keyword>
<dbReference type="Gene3D" id="3.40.50.1110">
    <property type="entry name" value="SGNH hydrolase"/>
    <property type="match status" value="1"/>
</dbReference>
<feature type="domain" description="SGNH hydrolase-type esterase" evidence="3">
    <location>
        <begin position="115"/>
        <end position="290"/>
    </location>
</feature>
<evidence type="ECO:0000256" key="1">
    <source>
        <dbReference type="ARBA" id="ARBA00038184"/>
    </source>
</evidence>
<dbReference type="PANTHER" id="PTHR11852:SF0">
    <property type="entry name" value="PLATELET-ACTIVATING FACTOR ACETYLHYDROLASE IB SUBUNIT BETA HOMOLOG"/>
    <property type="match status" value="1"/>
</dbReference>
<sequence>MKPAQHSAGSWLRAYRSYLGIAAGTTLVVIIYLLSGQQSSPSLLAFNSPTGSGDNSTDSAVIQAVVSKYNPPVVAAPRKNADGANHAEWNSIHEQYVQEIDHHRKQGEEVDLIIYGDSITETWRGRQMGQEIEKFSTGPPIWDTHSVTWPFSAATFGIAGDTTEHLLWRIQNGEGPTGLGTKVIIVLIGTNDLTQSLPEEALEAPEATAHVVRQRVVAIVEALQAAVPGVDVIIAGLLPRGDRLAEDAAKLPSKYSWTIREINKSLFRYCAGARHAHFVDCTKPFVVEEEGGSRINTVNMPDILHPAGPGLEELLGCWVPEVKRLLEERKAAEAEAEAIASPDVSGQR</sequence>
<keyword evidence="2" id="KW-0812">Transmembrane</keyword>
<comment type="similarity">
    <text evidence="1">Belongs to the 'GDSL' lipolytic enzyme family. Platelet-activating factor acetylhydrolase IB beta/gamma subunits subfamily.</text>
</comment>
<dbReference type="Pfam" id="PF13472">
    <property type="entry name" value="Lipase_GDSL_2"/>
    <property type="match status" value="1"/>
</dbReference>
<keyword evidence="2" id="KW-1133">Transmembrane helix</keyword>